<organism evidence="2 3">
    <name type="scientific">Oedothorax gibbosus</name>
    <dbReference type="NCBI Taxonomy" id="931172"/>
    <lineage>
        <taxon>Eukaryota</taxon>
        <taxon>Metazoa</taxon>
        <taxon>Ecdysozoa</taxon>
        <taxon>Arthropoda</taxon>
        <taxon>Chelicerata</taxon>
        <taxon>Arachnida</taxon>
        <taxon>Araneae</taxon>
        <taxon>Araneomorphae</taxon>
        <taxon>Entelegynae</taxon>
        <taxon>Araneoidea</taxon>
        <taxon>Linyphiidae</taxon>
        <taxon>Erigoninae</taxon>
        <taxon>Oedothorax</taxon>
    </lineage>
</organism>
<keyword evidence="3" id="KW-1185">Reference proteome</keyword>
<gene>
    <name evidence="2" type="ORF">JTE90_010538</name>
</gene>
<dbReference type="AlphaFoldDB" id="A0AAV6TJ29"/>
<dbReference type="EMBL" id="JAFNEN010003487">
    <property type="protein sequence ID" value="KAG8171844.1"/>
    <property type="molecule type" value="Genomic_DNA"/>
</dbReference>
<accession>A0AAV6TJ29</accession>
<reference evidence="2 3" key="1">
    <citation type="journal article" date="2022" name="Nat. Ecol. Evol.">
        <title>A masculinizing supergene underlies an exaggerated male reproductive morph in a spider.</title>
        <authorList>
            <person name="Hendrickx F."/>
            <person name="De Corte Z."/>
            <person name="Sonet G."/>
            <person name="Van Belleghem S.M."/>
            <person name="Kostlbacher S."/>
            <person name="Vangestel C."/>
        </authorList>
    </citation>
    <scope>NUCLEOTIDE SEQUENCE [LARGE SCALE GENOMIC DNA]</scope>
    <source>
        <strain evidence="2">W744_W776</strain>
    </source>
</reference>
<feature type="region of interest" description="Disordered" evidence="1">
    <location>
        <begin position="68"/>
        <end position="91"/>
    </location>
</feature>
<feature type="compositionally biased region" description="Basic and acidic residues" evidence="1">
    <location>
        <begin position="68"/>
        <end position="79"/>
    </location>
</feature>
<evidence type="ECO:0000313" key="3">
    <source>
        <dbReference type="Proteomes" id="UP000827092"/>
    </source>
</evidence>
<comment type="caution">
    <text evidence="2">The sequence shown here is derived from an EMBL/GenBank/DDBJ whole genome shotgun (WGS) entry which is preliminary data.</text>
</comment>
<protein>
    <submittedName>
        <fullName evidence="2">Uncharacterized protein</fullName>
    </submittedName>
</protein>
<evidence type="ECO:0000256" key="1">
    <source>
        <dbReference type="SAM" id="MobiDB-lite"/>
    </source>
</evidence>
<sequence>MGNPLNLFCAGDWRMQIFRQNEEISSKRESSFALLGPLALVHPARRYYRLNILVRIWIGCRFGFRDSLRNGDLNREKPTPAESRSQGRGEMWGLGSKACRRRTLQQVPLTGAVAQSGLSRP</sequence>
<name>A0AAV6TJ29_9ARAC</name>
<proteinExistence type="predicted"/>
<dbReference type="Proteomes" id="UP000827092">
    <property type="component" value="Unassembled WGS sequence"/>
</dbReference>
<evidence type="ECO:0000313" key="2">
    <source>
        <dbReference type="EMBL" id="KAG8171844.1"/>
    </source>
</evidence>